<feature type="chain" id="PRO_5004930342" evidence="1">
    <location>
        <begin position="22"/>
        <end position="183"/>
    </location>
</feature>
<dbReference type="InterPro" id="IPR050231">
    <property type="entry name" value="Iron_ascorbate_oxido_reductase"/>
</dbReference>
<gene>
    <name evidence="3" type="ORF">L484_002525</name>
</gene>
<proteinExistence type="predicted"/>
<feature type="signal peptide" evidence="1">
    <location>
        <begin position="1"/>
        <end position="21"/>
    </location>
</feature>
<protein>
    <submittedName>
        <fullName evidence="3">Flavonol synthase/flavanone 3-hydroxylase</fullName>
    </submittedName>
</protein>
<dbReference type="Gene3D" id="2.60.120.330">
    <property type="entry name" value="B-lactam Antibiotic, Isopenicillin N Synthase, Chain"/>
    <property type="match status" value="1"/>
</dbReference>
<evidence type="ECO:0000313" key="3">
    <source>
        <dbReference type="EMBL" id="EXC32579.1"/>
    </source>
</evidence>
<feature type="domain" description="Fe2OG dioxygenase" evidence="2">
    <location>
        <begin position="32"/>
        <end position="135"/>
    </location>
</feature>
<dbReference type="InterPro" id="IPR005123">
    <property type="entry name" value="Oxoglu/Fe-dep_dioxygenase_dom"/>
</dbReference>
<dbReference type="InterPro" id="IPR027443">
    <property type="entry name" value="IPNS-like_sf"/>
</dbReference>
<evidence type="ECO:0000259" key="2">
    <source>
        <dbReference type="PROSITE" id="PS51471"/>
    </source>
</evidence>
<dbReference type="Proteomes" id="UP000030645">
    <property type="component" value="Unassembled WGS sequence"/>
</dbReference>
<dbReference type="PANTHER" id="PTHR47990">
    <property type="entry name" value="2-OXOGLUTARATE (2OG) AND FE(II)-DEPENDENT OXYGENASE SUPERFAMILY PROTEIN-RELATED"/>
    <property type="match status" value="1"/>
</dbReference>
<reference evidence="4" key="1">
    <citation type="submission" date="2013-01" db="EMBL/GenBank/DDBJ databases">
        <title>Draft Genome Sequence of a Mulberry Tree, Morus notabilis C.K. Schneid.</title>
        <authorList>
            <person name="He N."/>
            <person name="Zhao S."/>
        </authorList>
    </citation>
    <scope>NUCLEOTIDE SEQUENCE</scope>
</reference>
<keyword evidence="4" id="KW-1185">Reference proteome</keyword>
<dbReference type="InterPro" id="IPR044861">
    <property type="entry name" value="IPNS-like_FE2OG_OXY"/>
</dbReference>
<dbReference type="eggNOG" id="KOG0143">
    <property type="taxonomic scope" value="Eukaryota"/>
</dbReference>
<name>W9SHQ4_9ROSA</name>
<keyword evidence="1" id="KW-0732">Signal</keyword>
<dbReference type="Pfam" id="PF03171">
    <property type="entry name" value="2OG-FeII_Oxy"/>
    <property type="match status" value="1"/>
</dbReference>
<dbReference type="EMBL" id="KE346304">
    <property type="protein sequence ID" value="EXC32579.1"/>
    <property type="molecule type" value="Genomic_DNA"/>
</dbReference>
<dbReference type="KEGG" id="mnt:21386093"/>
<evidence type="ECO:0000256" key="1">
    <source>
        <dbReference type="SAM" id="SignalP"/>
    </source>
</evidence>
<evidence type="ECO:0000313" key="4">
    <source>
        <dbReference type="Proteomes" id="UP000030645"/>
    </source>
</evidence>
<dbReference type="OrthoDB" id="288590at2759"/>
<dbReference type="PROSITE" id="PS51471">
    <property type="entry name" value="FE2OG_OXY"/>
    <property type="match status" value="1"/>
</dbReference>
<organism evidence="3 4">
    <name type="scientific">Morus notabilis</name>
    <dbReference type="NCBI Taxonomy" id="981085"/>
    <lineage>
        <taxon>Eukaryota</taxon>
        <taxon>Viridiplantae</taxon>
        <taxon>Streptophyta</taxon>
        <taxon>Embryophyta</taxon>
        <taxon>Tracheophyta</taxon>
        <taxon>Spermatophyta</taxon>
        <taxon>Magnoliopsida</taxon>
        <taxon>eudicotyledons</taxon>
        <taxon>Gunneridae</taxon>
        <taxon>Pentapetalae</taxon>
        <taxon>rosids</taxon>
        <taxon>fabids</taxon>
        <taxon>Rosales</taxon>
        <taxon>Moraceae</taxon>
        <taxon>Moreae</taxon>
        <taxon>Morus</taxon>
    </lineage>
</organism>
<accession>W9SHQ4</accession>
<sequence>MGKKMLELCFIILRMMLESLGMEKHYDSHVESTSSVLRLMKYRVGPANGDSAQLGLVAHTDKSALTILCQNEVQGLELLTKQGTWLQLKIPEASFVVFVGDALKAWSNGRLHAATHRVIMKGDKERYSCGLFLVPKEEATIEVPQELIDKEHPLLYRPFKFSDYFSYFVSNTSDDALEIYAGL</sequence>
<dbReference type="SUPFAM" id="SSF51197">
    <property type="entry name" value="Clavaminate synthase-like"/>
    <property type="match status" value="1"/>
</dbReference>
<dbReference type="STRING" id="981085.W9SHQ4"/>
<dbReference type="AlphaFoldDB" id="W9SHQ4"/>